<evidence type="ECO:0000313" key="9">
    <source>
        <dbReference type="Proteomes" id="UP000193920"/>
    </source>
</evidence>
<dbReference type="Proteomes" id="UP000193920">
    <property type="component" value="Unassembled WGS sequence"/>
</dbReference>
<dbReference type="STRING" id="1754190.A0A1Y2AVA2"/>
<dbReference type="OrthoDB" id="2126689at2759"/>
<evidence type="ECO:0000256" key="3">
    <source>
        <dbReference type="ARBA" id="ARBA00022692"/>
    </source>
</evidence>
<evidence type="ECO:0000259" key="7">
    <source>
        <dbReference type="Pfam" id="PF01757"/>
    </source>
</evidence>
<feature type="transmembrane region" description="Helical" evidence="6">
    <location>
        <begin position="61"/>
        <end position="79"/>
    </location>
</feature>
<dbReference type="AlphaFoldDB" id="A0A1Y2AVA2"/>
<feature type="transmembrane region" description="Helical" evidence="6">
    <location>
        <begin position="277"/>
        <end position="296"/>
    </location>
</feature>
<evidence type="ECO:0000256" key="6">
    <source>
        <dbReference type="SAM" id="Phobius"/>
    </source>
</evidence>
<keyword evidence="5 6" id="KW-0472">Membrane</keyword>
<reference evidence="8 9" key="1">
    <citation type="submission" date="2016-08" db="EMBL/GenBank/DDBJ databases">
        <title>A Parts List for Fungal Cellulosomes Revealed by Comparative Genomics.</title>
        <authorList>
            <consortium name="DOE Joint Genome Institute"/>
            <person name="Haitjema C.H."/>
            <person name="Gilmore S.P."/>
            <person name="Henske J.K."/>
            <person name="Solomon K.V."/>
            <person name="De Groot R."/>
            <person name="Kuo A."/>
            <person name="Mondo S.J."/>
            <person name="Salamov A.A."/>
            <person name="Labutti K."/>
            <person name="Zhao Z."/>
            <person name="Chiniquy J."/>
            <person name="Barry K."/>
            <person name="Brewer H.M."/>
            <person name="Purvine S.O."/>
            <person name="Wright A.T."/>
            <person name="Boxma B."/>
            <person name="Van Alen T."/>
            <person name="Hackstein J.H."/>
            <person name="Baker S.E."/>
            <person name="Grigoriev I.V."/>
            <person name="O'Malley M.A."/>
        </authorList>
    </citation>
    <scope>NUCLEOTIDE SEQUENCE [LARGE SCALE GENOMIC DNA]</scope>
    <source>
        <strain evidence="8 9">G1</strain>
    </source>
</reference>
<gene>
    <name evidence="8" type="ORF">LY90DRAFT_104665</name>
</gene>
<protein>
    <recommendedName>
        <fullName evidence="7">Acyltransferase 3 domain-containing protein</fullName>
    </recommendedName>
</protein>
<feature type="domain" description="Acyltransferase 3" evidence="7">
    <location>
        <begin position="56"/>
        <end position="399"/>
    </location>
</feature>
<comment type="caution">
    <text evidence="8">The sequence shown here is derived from an EMBL/GenBank/DDBJ whole genome shotgun (WGS) entry which is preliminary data.</text>
</comment>
<feature type="transmembrane region" description="Helical" evidence="6">
    <location>
        <begin position="176"/>
        <end position="195"/>
    </location>
</feature>
<proteinExistence type="predicted"/>
<evidence type="ECO:0000256" key="2">
    <source>
        <dbReference type="ARBA" id="ARBA00022475"/>
    </source>
</evidence>
<organism evidence="8 9">
    <name type="scientific">Neocallimastix californiae</name>
    <dbReference type="NCBI Taxonomy" id="1754190"/>
    <lineage>
        <taxon>Eukaryota</taxon>
        <taxon>Fungi</taxon>
        <taxon>Fungi incertae sedis</taxon>
        <taxon>Chytridiomycota</taxon>
        <taxon>Chytridiomycota incertae sedis</taxon>
        <taxon>Neocallimastigomycetes</taxon>
        <taxon>Neocallimastigales</taxon>
        <taxon>Neocallimastigaceae</taxon>
        <taxon>Neocallimastix</taxon>
    </lineage>
</organism>
<keyword evidence="2" id="KW-1003">Cell membrane</keyword>
<dbReference type="PANTHER" id="PTHR40074:SF2">
    <property type="entry name" value="O-ACETYLTRANSFERASE WECH"/>
    <property type="match status" value="1"/>
</dbReference>
<feature type="transmembrane region" description="Helical" evidence="6">
    <location>
        <begin position="316"/>
        <end position="335"/>
    </location>
</feature>
<feature type="transmembrane region" description="Helical" evidence="6">
    <location>
        <begin position="386"/>
        <end position="403"/>
    </location>
</feature>
<evidence type="ECO:0000256" key="5">
    <source>
        <dbReference type="ARBA" id="ARBA00023136"/>
    </source>
</evidence>
<dbReference type="GO" id="GO:0009246">
    <property type="term" value="P:enterobacterial common antigen biosynthetic process"/>
    <property type="evidence" value="ECO:0007669"/>
    <property type="project" value="TreeGrafter"/>
</dbReference>
<sequence>MSENNKIIEDIELRVDYRHENDEDNGEGSDNELLIDTEEKHKKKANVQTSSKKERIYWIDALRIFANFLVIFIHCTGVDLKPTPFKSTNWKIFHFYNNMLKPCVPLFIMISGVLFLDPKRPITVSSLYKKSIPRLVRSYLFWSSYYSVVDEMFINIRNVRYHFSKTLVRDTVKKIILGGGHLWYVNFCIGLYMMTPIFRELIPNRKVAWYTVILSVIFAQFLPTVCDFFDSFTKYGGGVGRDFLETLRLSAVSSYINYYMLGYLLNTKIFRKKWQIYSFYLVGILGLVLTVSLRFLSCYSMRRDSGAFGNYNSFNVAMETIGIFMFFKYTVDYYLPKFLRWRIFKKLLINLSDCTFGIYLIHMTVYHGLYKLEFHPMSFNPIFCGPIYSVIVYLLSYFCIYMLRKIPILRPLM</sequence>
<comment type="subcellular location">
    <subcellularLocation>
        <location evidence="1">Cell membrane</location>
        <topology evidence="1">Multi-pass membrane protein</topology>
    </subcellularLocation>
</comment>
<keyword evidence="4 6" id="KW-1133">Transmembrane helix</keyword>
<feature type="transmembrane region" description="Helical" evidence="6">
    <location>
        <begin position="99"/>
        <end position="118"/>
    </location>
</feature>
<feature type="transmembrane region" description="Helical" evidence="6">
    <location>
        <begin position="347"/>
        <end position="366"/>
    </location>
</feature>
<name>A0A1Y2AVA2_9FUNG</name>
<accession>A0A1Y2AVA2</accession>
<keyword evidence="9" id="KW-1185">Reference proteome</keyword>
<dbReference type="EMBL" id="MCOG01000204">
    <property type="protein sequence ID" value="ORY26220.1"/>
    <property type="molecule type" value="Genomic_DNA"/>
</dbReference>
<evidence type="ECO:0000313" key="8">
    <source>
        <dbReference type="EMBL" id="ORY26220.1"/>
    </source>
</evidence>
<dbReference type="GO" id="GO:0016413">
    <property type="term" value="F:O-acetyltransferase activity"/>
    <property type="evidence" value="ECO:0007669"/>
    <property type="project" value="TreeGrafter"/>
</dbReference>
<dbReference type="InterPro" id="IPR002656">
    <property type="entry name" value="Acyl_transf_3_dom"/>
</dbReference>
<evidence type="ECO:0000256" key="1">
    <source>
        <dbReference type="ARBA" id="ARBA00004651"/>
    </source>
</evidence>
<dbReference type="Pfam" id="PF01757">
    <property type="entry name" value="Acyl_transf_3"/>
    <property type="match status" value="1"/>
</dbReference>
<evidence type="ECO:0000256" key="4">
    <source>
        <dbReference type="ARBA" id="ARBA00022989"/>
    </source>
</evidence>
<keyword evidence="3 6" id="KW-0812">Transmembrane</keyword>
<dbReference type="GO" id="GO:0005886">
    <property type="term" value="C:plasma membrane"/>
    <property type="evidence" value="ECO:0007669"/>
    <property type="project" value="UniProtKB-SubCell"/>
</dbReference>
<dbReference type="PANTHER" id="PTHR40074">
    <property type="entry name" value="O-ACETYLTRANSFERASE WECH"/>
    <property type="match status" value="1"/>
</dbReference>
<feature type="transmembrane region" description="Helical" evidence="6">
    <location>
        <begin position="207"/>
        <end position="226"/>
    </location>
</feature>